<evidence type="ECO:0000313" key="3">
    <source>
        <dbReference type="Proteomes" id="UP000198348"/>
    </source>
</evidence>
<gene>
    <name evidence="2" type="ORF">SAMN06265360_1071</name>
</gene>
<dbReference type="PANTHER" id="PTHR46889">
    <property type="entry name" value="TRANSPOSASE INSF FOR INSERTION SEQUENCE IS3B-RELATED"/>
    <property type="match status" value="1"/>
</dbReference>
<dbReference type="GO" id="GO:0015074">
    <property type="term" value="P:DNA integration"/>
    <property type="evidence" value="ECO:0007669"/>
    <property type="project" value="InterPro"/>
</dbReference>
<proteinExistence type="predicted"/>
<organism evidence="2 3">
    <name type="scientific">Haloechinothrix alba</name>
    <dbReference type="NCBI Taxonomy" id="664784"/>
    <lineage>
        <taxon>Bacteria</taxon>
        <taxon>Bacillati</taxon>
        <taxon>Actinomycetota</taxon>
        <taxon>Actinomycetes</taxon>
        <taxon>Pseudonocardiales</taxon>
        <taxon>Pseudonocardiaceae</taxon>
        <taxon>Haloechinothrix</taxon>
    </lineage>
</organism>
<dbReference type="InterPro" id="IPR001584">
    <property type="entry name" value="Integrase_cat-core"/>
</dbReference>
<dbReference type="Proteomes" id="UP000198348">
    <property type="component" value="Unassembled WGS sequence"/>
</dbReference>
<evidence type="ECO:0000313" key="2">
    <source>
        <dbReference type="EMBL" id="SNR47831.1"/>
    </source>
</evidence>
<keyword evidence="3" id="KW-1185">Reference proteome</keyword>
<dbReference type="OrthoDB" id="3215922at2"/>
<name>A0A238WN68_9PSEU</name>
<dbReference type="SUPFAM" id="SSF53098">
    <property type="entry name" value="Ribonuclease H-like"/>
    <property type="match status" value="1"/>
</dbReference>
<feature type="domain" description="Integrase catalytic" evidence="1">
    <location>
        <begin position="2"/>
        <end position="58"/>
    </location>
</feature>
<dbReference type="EMBL" id="FZNW01000007">
    <property type="protein sequence ID" value="SNR47831.1"/>
    <property type="molecule type" value="Genomic_DNA"/>
</dbReference>
<dbReference type="InterPro" id="IPR050900">
    <property type="entry name" value="Transposase_IS3/IS150/IS904"/>
</dbReference>
<evidence type="ECO:0000259" key="1">
    <source>
        <dbReference type="Pfam" id="PF13333"/>
    </source>
</evidence>
<dbReference type="AlphaFoldDB" id="A0A238WN68"/>
<accession>A0A238WN68</accession>
<dbReference type="InterPro" id="IPR012337">
    <property type="entry name" value="RNaseH-like_sf"/>
</dbReference>
<dbReference type="Pfam" id="PF13333">
    <property type="entry name" value="rve_2"/>
    <property type="match status" value="1"/>
</dbReference>
<reference evidence="2 3" key="1">
    <citation type="submission" date="2017-06" db="EMBL/GenBank/DDBJ databases">
        <authorList>
            <person name="Kim H.J."/>
            <person name="Triplett B.A."/>
        </authorList>
    </citation>
    <scope>NUCLEOTIDE SEQUENCE [LARGE SCALE GENOMIC DNA]</scope>
    <source>
        <strain evidence="2 3">DSM 45207</strain>
    </source>
</reference>
<protein>
    <submittedName>
        <fullName evidence="2">Integrase core domain-containing protein</fullName>
    </submittedName>
</protein>
<dbReference type="PANTHER" id="PTHR46889:SF4">
    <property type="entry name" value="TRANSPOSASE INSO FOR INSERTION SEQUENCE ELEMENT IS911B-RELATED"/>
    <property type="match status" value="1"/>
</dbReference>
<sequence length="62" mass="7457">MESFFGALKRELVHRHRFATRAQARQAIFVWIQAWYNRRRLHSALGYASPEQWEQQELLKAA</sequence>